<accession>J9PUM8</accession>
<reference evidence="1 2" key="1">
    <citation type="submission" date="2011-09" db="EMBL/GenBank/DDBJ databases">
        <title>Complete Genome Sequence of Bacillus cereus Bacteriophage BCD7.</title>
        <authorList>
            <person name="Lee J.-H."/>
            <person name="Shin H."/>
            <person name="Son B."/>
            <person name="Ryu S."/>
        </authorList>
    </citation>
    <scope>NUCLEOTIDE SEQUENCE [LARGE SCALE GENOMIC DNA]</scope>
</reference>
<name>J9PUM8_9CAUD</name>
<dbReference type="KEGG" id="vg:14011643"/>
<dbReference type="EMBL" id="JN712910">
    <property type="protein sequence ID" value="AEZ50571.1"/>
    <property type="molecule type" value="Genomic_DNA"/>
</dbReference>
<evidence type="ECO:0000313" key="2">
    <source>
        <dbReference type="Proteomes" id="UP000006298"/>
    </source>
</evidence>
<dbReference type="Proteomes" id="UP000006298">
    <property type="component" value="Segment"/>
</dbReference>
<gene>
    <name evidence="1" type="ORF">BCD7_0124</name>
</gene>
<organism evidence="1 2">
    <name type="scientific">Bacillus phage BCD7</name>
    <dbReference type="NCBI Taxonomy" id="1136534"/>
    <lineage>
        <taxon>Viruses</taxon>
        <taxon>Duplodnaviria</taxon>
        <taxon>Heunggongvirae</taxon>
        <taxon>Uroviricota</taxon>
        <taxon>Caudoviricetes</taxon>
        <taxon>Becedseptimavirus</taxon>
        <taxon>Becedseptimavirus BCD7</taxon>
    </lineage>
</organism>
<proteinExistence type="predicted"/>
<dbReference type="GeneID" id="14011643"/>
<keyword evidence="2" id="KW-1185">Reference proteome</keyword>
<dbReference type="RefSeq" id="YP_007005975.1">
    <property type="nucleotide sequence ID" value="NC_019515.1"/>
</dbReference>
<sequence>MYLLEARARQFGDARGITAQVQARHLGVERDEFIMWLEDPKTIPMDYEAKLCSYFKMQPHELKQEVMVHVPLSKLEKVMSLLEQVTPESIQCGKTQDRAISIIEKFIEDKEKQLFGKG</sequence>
<protein>
    <submittedName>
        <fullName evidence="1">Uncharacterized protein</fullName>
    </submittedName>
</protein>
<evidence type="ECO:0000313" key="1">
    <source>
        <dbReference type="EMBL" id="AEZ50571.1"/>
    </source>
</evidence>